<dbReference type="RefSeq" id="WP_043214819.1">
    <property type="nucleotide sequence ID" value="NZ_CAJGUP010000073.1"/>
</dbReference>
<dbReference type="EMBL" id="CP016440">
    <property type="protein sequence ID" value="ANY15263.1"/>
    <property type="molecule type" value="Genomic_DNA"/>
</dbReference>
<evidence type="ECO:0000256" key="1">
    <source>
        <dbReference type="ARBA" id="ARBA00006611"/>
    </source>
</evidence>
<dbReference type="InterPro" id="IPR050921">
    <property type="entry name" value="T4SS_GSP_E_ATPase"/>
</dbReference>
<dbReference type="Gene3D" id="3.40.50.300">
    <property type="entry name" value="P-loop containing nucleotide triphosphate hydrolases"/>
    <property type="match status" value="1"/>
</dbReference>
<dbReference type="EMBL" id="CYTV01000002">
    <property type="protein sequence ID" value="CUI49233.1"/>
    <property type="molecule type" value="Genomic_DNA"/>
</dbReference>
<proteinExistence type="inferred from homology"/>
<dbReference type="Gene3D" id="3.30.450.380">
    <property type="match status" value="1"/>
</dbReference>
<name>A0A0J6C0M5_9BORD</name>
<gene>
    <name evidence="4" type="ORF">BBN53_04760</name>
    <name evidence="5" type="ORF">ERS370011_00785</name>
</gene>
<accession>A0A0J6C0M5</accession>
<dbReference type="CDD" id="cd01130">
    <property type="entry name" value="VirB11-like_ATPase"/>
    <property type="match status" value="1"/>
</dbReference>
<evidence type="ECO:0000259" key="3">
    <source>
        <dbReference type="Pfam" id="PF00437"/>
    </source>
</evidence>
<accession>A0A0M7D9T7</accession>
<reference evidence="5 6" key="1">
    <citation type="submission" date="2015-09" db="EMBL/GenBank/DDBJ databases">
        <authorList>
            <person name="Jackson K.R."/>
            <person name="Lunt B.L."/>
            <person name="Fisher J.N.B."/>
            <person name="Gardner A.V."/>
            <person name="Bailey M.E."/>
            <person name="Deus L.M."/>
            <person name="Earl A.S."/>
            <person name="Gibby P.D."/>
            <person name="Hartmann K.A."/>
            <person name="Liu J.E."/>
            <person name="Manci A.M."/>
            <person name="Nielsen D.A."/>
            <person name="Solomon M.B."/>
            <person name="Breakwell D.P."/>
            <person name="Burnett S.H."/>
            <person name="Grose J.H."/>
        </authorList>
    </citation>
    <scope>NUCLEOTIDE SEQUENCE [LARGE SCALE GENOMIC DNA]</scope>
    <source>
        <strain evidence="5 6">2789STDY5608636</strain>
    </source>
</reference>
<keyword evidence="7" id="KW-1185">Reference proteome</keyword>
<dbReference type="SUPFAM" id="SSF52540">
    <property type="entry name" value="P-loop containing nucleoside triphosphate hydrolases"/>
    <property type="match status" value="1"/>
</dbReference>
<dbReference type="Proteomes" id="UP000053096">
    <property type="component" value="Unassembled WGS sequence"/>
</dbReference>
<sequence>MIMSASMEFGSGQEPDEFASSQRFQDVKSQAYEHLLSRIEELGAEFGRWTRAAIQEFVEIEVASFARMRRLAINEAELAQISSSLTKELAGLGPLEDLLADPAVEDVLINGYNNVFVSRRGVLARESLRFTDNQHVLRIVRRILAPLGRRLDESSPMVDARLPDGGRLNVVIEPLAVDGPMVSIRKFRQDPLKPNDLLVLGTFNEEIHRLLNLAVKHRCNVLVSGGTSSGKTSLLNALAFFIPESERVVTVEDTAELSLNHPHVVRLESRQGGFDGAGAITIRDLIRNSLRMRPDRVVVGEVRGAEVMDMLQAMNTGHEGSMATIHANSPRECLYRIEMLAGFAGFQGSEDSLRRQIASALDFIVQIGRLPNGKRRVISVTEVTGMGDNVIATQELYRYESYVTPDGEDKDNWVSLGINPHTPKLARAWTEMRASLAPDDPESTGGGGFWGRRR</sequence>
<protein>
    <submittedName>
        <fullName evidence="4">Pilus assembly protein CpaF</fullName>
    </submittedName>
    <submittedName>
        <fullName evidence="5">Type IV secretion system protein virB11</fullName>
    </submittedName>
</protein>
<evidence type="ECO:0000313" key="6">
    <source>
        <dbReference type="Proteomes" id="UP000053096"/>
    </source>
</evidence>
<dbReference type="InterPro" id="IPR001482">
    <property type="entry name" value="T2SS/T4SS_dom"/>
</dbReference>
<dbReference type="KEGG" id="bpdz:BBN53_04760"/>
<dbReference type="Proteomes" id="UP000092950">
    <property type="component" value="Chromosome"/>
</dbReference>
<dbReference type="Pfam" id="PF00437">
    <property type="entry name" value="T2SSE"/>
    <property type="match status" value="1"/>
</dbReference>
<dbReference type="InterPro" id="IPR027417">
    <property type="entry name" value="P-loop_NTPase"/>
</dbReference>
<evidence type="ECO:0000313" key="5">
    <source>
        <dbReference type="EMBL" id="CUI49233.1"/>
    </source>
</evidence>
<evidence type="ECO:0000313" key="7">
    <source>
        <dbReference type="Proteomes" id="UP000092950"/>
    </source>
</evidence>
<dbReference type="OrthoDB" id="9810761at2"/>
<dbReference type="GO" id="GO:0016887">
    <property type="term" value="F:ATP hydrolysis activity"/>
    <property type="evidence" value="ECO:0007669"/>
    <property type="project" value="InterPro"/>
</dbReference>
<feature type="domain" description="Bacterial type II secretion system protein E" evidence="3">
    <location>
        <begin position="89"/>
        <end position="367"/>
    </location>
</feature>
<dbReference type="AlphaFoldDB" id="A0A0J6C0M5"/>
<reference evidence="4 7" key="2">
    <citation type="submission" date="2016-07" db="EMBL/GenBank/DDBJ databases">
        <title>Complete genome sequences of Bordetella pseudohinzii.</title>
        <authorList>
            <person name="Spilker T."/>
            <person name="Darrah R."/>
            <person name="LiPuma J.J."/>
        </authorList>
    </citation>
    <scope>NUCLEOTIDE SEQUENCE [LARGE SCALE GENOMIC DNA]</scope>
    <source>
        <strain evidence="4 7">HI4681</strain>
    </source>
</reference>
<evidence type="ECO:0000256" key="2">
    <source>
        <dbReference type="SAM" id="MobiDB-lite"/>
    </source>
</evidence>
<comment type="similarity">
    <text evidence="1">Belongs to the GSP E family.</text>
</comment>
<feature type="region of interest" description="Disordered" evidence="2">
    <location>
        <begin position="435"/>
        <end position="454"/>
    </location>
</feature>
<dbReference type="PANTHER" id="PTHR30486">
    <property type="entry name" value="TWITCHING MOTILITY PROTEIN PILT"/>
    <property type="match status" value="1"/>
</dbReference>
<dbReference type="PANTHER" id="PTHR30486:SF15">
    <property type="entry name" value="TYPE II_IV SECRETION SYSTEM ATPASE"/>
    <property type="match status" value="1"/>
</dbReference>
<feature type="region of interest" description="Disordered" evidence="2">
    <location>
        <begin position="1"/>
        <end position="20"/>
    </location>
</feature>
<evidence type="ECO:0000313" key="4">
    <source>
        <dbReference type="EMBL" id="ANY15263.1"/>
    </source>
</evidence>
<feature type="compositionally biased region" description="Gly residues" evidence="2">
    <location>
        <begin position="444"/>
        <end position="454"/>
    </location>
</feature>
<organism evidence="5 6">
    <name type="scientific">Bordetella pseudohinzii</name>
    <dbReference type="NCBI Taxonomy" id="1331258"/>
    <lineage>
        <taxon>Bacteria</taxon>
        <taxon>Pseudomonadati</taxon>
        <taxon>Pseudomonadota</taxon>
        <taxon>Betaproteobacteria</taxon>
        <taxon>Burkholderiales</taxon>
        <taxon>Alcaligenaceae</taxon>
        <taxon>Bordetella</taxon>
    </lineage>
</organism>